<evidence type="ECO:0000256" key="6">
    <source>
        <dbReference type="ARBA" id="ARBA00022989"/>
    </source>
</evidence>
<dbReference type="OrthoDB" id="10260134at2759"/>
<feature type="domain" description="Fatty acid desaturase" evidence="14">
    <location>
        <begin position="56"/>
        <end position="243"/>
    </location>
</feature>
<proteinExistence type="inferred from homology"/>
<dbReference type="GO" id="GO:0006636">
    <property type="term" value="P:unsaturated fatty acid biosynthetic process"/>
    <property type="evidence" value="ECO:0007669"/>
    <property type="project" value="TreeGrafter"/>
</dbReference>
<name>A0A226F138_FOLCA</name>
<keyword evidence="8" id="KW-0408">Iron</keyword>
<feature type="transmembrane region" description="Helical" evidence="13">
    <location>
        <begin position="56"/>
        <end position="77"/>
    </location>
</feature>
<evidence type="ECO:0000256" key="13">
    <source>
        <dbReference type="SAM" id="Phobius"/>
    </source>
</evidence>
<feature type="transmembrane region" description="Helical" evidence="13">
    <location>
        <begin position="178"/>
        <end position="196"/>
    </location>
</feature>
<dbReference type="GO" id="GO:0005506">
    <property type="term" value="F:iron ion binding"/>
    <property type="evidence" value="ECO:0007669"/>
    <property type="project" value="TreeGrafter"/>
</dbReference>
<evidence type="ECO:0000259" key="14">
    <source>
        <dbReference type="Pfam" id="PF00487"/>
    </source>
</evidence>
<accession>A0A226F138</accession>
<evidence type="ECO:0000256" key="1">
    <source>
        <dbReference type="ARBA" id="ARBA00004141"/>
    </source>
</evidence>
<feature type="transmembrane region" description="Helical" evidence="13">
    <location>
        <begin position="27"/>
        <end position="50"/>
    </location>
</feature>
<keyword evidence="4 12" id="KW-0812">Transmembrane</keyword>
<keyword evidence="7 12" id="KW-0560">Oxidoreductase</keyword>
<dbReference type="GO" id="GO:0004768">
    <property type="term" value="F:stearoyl-CoA 9-desaturase activity"/>
    <property type="evidence" value="ECO:0007669"/>
    <property type="project" value="TreeGrafter"/>
</dbReference>
<evidence type="ECO:0000313" key="15">
    <source>
        <dbReference type="EMBL" id="OXA63144.1"/>
    </source>
</evidence>
<evidence type="ECO:0000256" key="4">
    <source>
        <dbReference type="ARBA" id="ARBA00022692"/>
    </source>
</evidence>
<gene>
    <name evidence="15" type="ORF">Fcan01_00637</name>
</gene>
<evidence type="ECO:0000256" key="8">
    <source>
        <dbReference type="ARBA" id="ARBA00023004"/>
    </source>
</evidence>
<dbReference type="InterPro" id="IPR015876">
    <property type="entry name" value="Acyl-CoA_DS"/>
</dbReference>
<reference evidence="15 16" key="1">
    <citation type="submission" date="2015-12" db="EMBL/GenBank/DDBJ databases">
        <title>The genome of Folsomia candida.</title>
        <authorList>
            <person name="Faddeeva A."/>
            <person name="Derks M.F."/>
            <person name="Anvar Y."/>
            <person name="Smit S."/>
            <person name="Van Straalen N."/>
            <person name="Roelofs D."/>
        </authorList>
    </citation>
    <scope>NUCLEOTIDE SEQUENCE [LARGE SCALE GENOMIC DNA]</scope>
    <source>
        <strain evidence="15 16">VU population</strain>
        <tissue evidence="15">Whole body</tissue>
    </source>
</reference>
<organism evidence="15 16">
    <name type="scientific">Folsomia candida</name>
    <name type="common">Springtail</name>
    <dbReference type="NCBI Taxonomy" id="158441"/>
    <lineage>
        <taxon>Eukaryota</taxon>
        <taxon>Metazoa</taxon>
        <taxon>Ecdysozoa</taxon>
        <taxon>Arthropoda</taxon>
        <taxon>Hexapoda</taxon>
        <taxon>Collembola</taxon>
        <taxon>Entomobryomorpha</taxon>
        <taxon>Isotomoidea</taxon>
        <taxon>Isotomidae</taxon>
        <taxon>Proisotominae</taxon>
        <taxon>Folsomia</taxon>
    </lineage>
</organism>
<sequence length="318" mass="36777">MSETQTQSNTEPQDKHELQRSEYRVRIAPLPTINIIWSHLTTLYGIYLILSGQVGWRTLIFTWIYGLCSQIGAHAGAHRLWSHRSYKTKLPLTLLLIWWQTISGQNSAYEWARDHRVHHLYSETDSDPHNASRGFFFAHIGWIMVRKHPDVIAKGKRLDLSDLENDPIVMFQYRHYKILAAILAFIGPMLVPWYFWGESFHNGFVMVIVRYVVSLHMTFLVNSWAHLYGVRPYDKNISPAETMVVALLSGGRAGIISTTVTLWHDYKSSEYGTHLYNTSTLFIDTCAWLGLAYGRKTVPPHVIEKRMQRTGDGSNYRH</sequence>
<evidence type="ECO:0000256" key="7">
    <source>
        <dbReference type="ARBA" id="ARBA00023002"/>
    </source>
</evidence>
<evidence type="ECO:0000256" key="11">
    <source>
        <dbReference type="ARBA" id="ARBA00023160"/>
    </source>
</evidence>
<comment type="subcellular location">
    <subcellularLocation>
        <location evidence="1">Membrane</location>
        <topology evidence="1">Multi-pass membrane protein</topology>
    </subcellularLocation>
</comment>
<keyword evidence="16" id="KW-1185">Reference proteome</keyword>
<dbReference type="PANTHER" id="PTHR11351">
    <property type="entry name" value="ACYL-COA DESATURASE"/>
    <property type="match status" value="1"/>
</dbReference>
<dbReference type="GO" id="GO:0005789">
    <property type="term" value="C:endoplasmic reticulum membrane"/>
    <property type="evidence" value="ECO:0007669"/>
    <property type="project" value="TreeGrafter"/>
</dbReference>
<evidence type="ECO:0000256" key="5">
    <source>
        <dbReference type="ARBA" id="ARBA00022832"/>
    </source>
</evidence>
<dbReference type="OMA" id="TINIIWS"/>
<evidence type="ECO:0000256" key="12">
    <source>
        <dbReference type="RuleBase" id="RU000581"/>
    </source>
</evidence>
<keyword evidence="9" id="KW-0443">Lipid metabolism</keyword>
<comment type="caution">
    <text evidence="15">The sequence shown here is derived from an EMBL/GenBank/DDBJ whole genome shotgun (WGS) entry which is preliminary data.</text>
</comment>
<keyword evidence="5" id="KW-0276">Fatty acid metabolism</keyword>
<dbReference type="CDD" id="cd03505">
    <property type="entry name" value="Delta9-FADS-like"/>
    <property type="match status" value="1"/>
</dbReference>
<comment type="domain">
    <text evidence="12">The histidine box domains are involved in binding the catalytic metal ions.</text>
</comment>
<comment type="similarity">
    <text evidence="2 12">Belongs to the fatty acid desaturase type 1 family.</text>
</comment>
<dbReference type="Proteomes" id="UP000198287">
    <property type="component" value="Unassembled WGS sequence"/>
</dbReference>
<dbReference type="AlphaFoldDB" id="A0A226F138"/>
<keyword evidence="3 12" id="KW-0444">Lipid biosynthesis</keyword>
<comment type="cofactor">
    <cofactor evidence="12">
        <name>Fe(2+)</name>
        <dbReference type="ChEBI" id="CHEBI:29033"/>
    </cofactor>
</comment>
<keyword evidence="11 12" id="KW-0275">Fatty acid biosynthesis</keyword>
<dbReference type="Pfam" id="PF00487">
    <property type="entry name" value="FA_desaturase"/>
    <property type="match status" value="1"/>
</dbReference>
<protein>
    <submittedName>
        <fullName evidence="15">Acyl-CoA desaturase</fullName>
    </submittedName>
</protein>
<evidence type="ECO:0000256" key="10">
    <source>
        <dbReference type="ARBA" id="ARBA00023136"/>
    </source>
</evidence>
<evidence type="ECO:0000256" key="9">
    <source>
        <dbReference type="ARBA" id="ARBA00023098"/>
    </source>
</evidence>
<dbReference type="PANTHER" id="PTHR11351:SF31">
    <property type="entry name" value="DESATURASE 1, ISOFORM A-RELATED"/>
    <property type="match status" value="1"/>
</dbReference>
<evidence type="ECO:0000256" key="2">
    <source>
        <dbReference type="ARBA" id="ARBA00009295"/>
    </source>
</evidence>
<evidence type="ECO:0000313" key="16">
    <source>
        <dbReference type="Proteomes" id="UP000198287"/>
    </source>
</evidence>
<keyword evidence="10 13" id="KW-0472">Membrane</keyword>
<dbReference type="InterPro" id="IPR005804">
    <property type="entry name" value="FA_desaturase_dom"/>
</dbReference>
<keyword evidence="6 13" id="KW-1133">Transmembrane helix</keyword>
<dbReference type="EMBL" id="LNIX01000001">
    <property type="protein sequence ID" value="OXA63144.1"/>
    <property type="molecule type" value="Genomic_DNA"/>
</dbReference>
<evidence type="ECO:0000256" key="3">
    <source>
        <dbReference type="ARBA" id="ARBA00022516"/>
    </source>
</evidence>
<dbReference type="PRINTS" id="PR00075">
    <property type="entry name" value="FACDDSATRASE"/>
</dbReference>
<feature type="transmembrane region" description="Helical" evidence="13">
    <location>
        <begin position="208"/>
        <end position="230"/>
    </location>
</feature>